<keyword evidence="2" id="KW-1185">Reference proteome</keyword>
<evidence type="ECO:0008006" key="3">
    <source>
        <dbReference type="Google" id="ProtNLM"/>
    </source>
</evidence>
<proteinExistence type="predicted"/>
<name>A0ABQ5TSL1_9GAMM</name>
<comment type="caution">
    <text evidence="1">The sequence shown here is derived from an EMBL/GenBank/DDBJ whole genome shotgun (WGS) entry which is preliminary data.</text>
</comment>
<organism evidence="1 2">
    <name type="scientific">Methylophaga thalassica</name>
    <dbReference type="NCBI Taxonomy" id="40223"/>
    <lineage>
        <taxon>Bacteria</taxon>
        <taxon>Pseudomonadati</taxon>
        <taxon>Pseudomonadota</taxon>
        <taxon>Gammaproteobacteria</taxon>
        <taxon>Thiotrichales</taxon>
        <taxon>Piscirickettsiaceae</taxon>
        <taxon>Methylophaga</taxon>
    </lineage>
</organism>
<evidence type="ECO:0000313" key="2">
    <source>
        <dbReference type="Proteomes" id="UP001161423"/>
    </source>
</evidence>
<dbReference type="RefSeq" id="WP_284722367.1">
    <property type="nucleotide sequence ID" value="NZ_BSND01000003.1"/>
</dbReference>
<reference evidence="1" key="2">
    <citation type="submission" date="2023-01" db="EMBL/GenBank/DDBJ databases">
        <title>Draft genome sequence of Methylophaga thalassica strain NBRC 102424.</title>
        <authorList>
            <person name="Sun Q."/>
            <person name="Mori K."/>
        </authorList>
    </citation>
    <scope>NUCLEOTIDE SEQUENCE</scope>
    <source>
        <strain evidence="1">NBRC 102424</strain>
    </source>
</reference>
<reference evidence="1" key="1">
    <citation type="journal article" date="2014" name="Int. J. Syst. Evol. Microbiol.">
        <title>Complete genome of a new Firmicutes species belonging to the dominant human colonic microbiota ('Ruminococcus bicirculans') reveals two chromosomes and a selective capacity to utilize plant glucans.</title>
        <authorList>
            <consortium name="NISC Comparative Sequencing Program"/>
            <person name="Wegmann U."/>
            <person name="Louis P."/>
            <person name="Goesmann A."/>
            <person name="Henrissat B."/>
            <person name="Duncan S.H."/>
            <person name="Flint H.J."/>
        </authorList>
    </citation>
    <scope>NUCLEOTIDE SEQUENCE</scope>
    <source>
        <strain evidence="1">NBRC 102424</strain>
    </source>
</reference>
<evidence type="ECO:0000313" key="1">
    <source>
        <dbReference type="EMBL" id="GLP98708.1"/>
    </source>
</evidence>
<dbReference type="EMBL" id="BSND01000003">
    <property type="protein sequence ID" value="GLP98708.1"/>
    <property type="molecule type" value="Genomic_DNA"/>
</dbReference>
<gene>
    <name evidence="1" type="ORF">GCM10007891_05620</name>
</gene>
<accession>A0ABQ5TSL1</accession>
<dbReference type="Proteomes" id="UP001161423">
    <property type="component" value="Unassembled WGS sequence"/>
</dbReference>
<protein>
    <recommendedName>
        <fullName evidence="3">Zinc-ribbon domain-containing protein</fullName>
    </recommendedName>
</protein>
<sequence>MAKLVKCKSCEHEVDESAKTCPNCGVSSPGMKPGEMAKGCLGIIVFALIGSAILATCSEDVTPEQRAEKTCTSDFHAAAMAQKFVRDRLKSPSTADFVGSVGAGIQASYIGECTHIIVGKVDAQNSFGATVRNTYMVELKYNKADDTYSLMSLDIE</sequence>